<evidence type="ECO:0000313" key="7">
    <source>
        <dbReference type="EMBL" id="SBT03627.1"/>
    </source>
</evidence>
<proteinExistence type="inferred from homology"/>
<organism evidence="7 8">
    <name type="scientific">Candidatus Accumulibacter aalborgensis</name>
    <dbReference type="NCBI Taxonomy" id="1860102"/>
    <lineage>
        <taxon>Bacteria</taxon>
        <taxon>Pseudomonadati</taxon>
        <taxon>Pseudomonadota</taxon>
        <taxon>Betaproteobacteria</taxon>
        <taxon>Candidatus Accumulibacter</taxon>
    </lineage>
</organism>
<dbReference type="CDD" id="cd07363">
    <property type="entry name" value="45_DOPA_Dioxygenase"/>
    <property type="match status" value="1"/>
</dbReference>
<dbReference type="GO" id="GO:0016702">
    <property type="term" value="F:oxidoreductase activity, acting on single donors with incorporation of molecular oxygen, incorporation of two atoms of oxygen"/>
    <property type="evidence" value="ECO:0007669"/>
    <property type="project" value="UniProtKB-ARBA"/>
</dbReference>
<dbReference type="GO" id="GO:0008198">
    <property type="term" value="F:ferrous iron binding"/>
    <property type="evidence" value="ECO:0007669"/>
    <property type="project" value="InterPro"/>
</dbReference>
<reference evidence="7 8" key="1">
    <citation type="submission" date="2016-06" db="EMBL/GenBank/DDBJ databases">
        <authorList>
            <person name="Kjaerup R.B."/>
            <person name="Dalgaard T.S."/>
            <person name="Juul-Madsen H.R."/>
        </authorList>
    </citation>
    <scope>NUCLEOTIDE SEQUENCE [LARGE SCALE GENOMIC DNA]</scope>
    <source>
        <strain evidence="7">3</strain>
    </source>
</reference>
<dbReference type="RefSeq" id="WP_186405549.1">
    <property type="nucleotide sequence ID" value="NZ_FLQX01000013.1"/>
</dbReference>
<dbReference type="Gene3D" id="3.40.830.10">
    <property type="entry name" value="LigB-like"/>
    <property type="match status" value="1"/>
</dbReference>
<dbReference type="PANTHER" id="PTHR30096:SF0">
    <property type="entry name" value="4,5-DOPA DIOXYGENASE EXTRADIOL-LIKE PROTEIN"/>
    <property type="match status" value="1"/>
</dbReference>
<dbReference type="InterPro" id="IPR014436">
    <property type="entry name" value="Extradiol_dOase_DODA"/>
</dbReference>
<dbReference type="SUPFAM" id="SSF53213">
    <property type="entry name" value="LigB-like"/>
    <property type="match status" value="1"/>
</dbReference>
<comment type="similarity">
    <text evidence="2">Belongs to the DODA-type extradiol aromatic ring-opening dioxygenase family.</text>
</comment>
<dbReference type="GO" id="GO:0008270">
    <property type="term" value="F:zinc ion binding"/>
    <property type="evidence" value="ECO:0007669"/>
    <property type="project" value="InterPro"/>
</dbReference>
<gene>
    <name evidence="7" type="ORF">ACCAA_110013</name>
</gene>
<evidence type="ECO:0000256" key="4">
    <source>
        <dbReference type="ARBA" id="ARBA00022833"/>
    </source>
</evidence>
<name>A0A1A8XGX9_9PROT</name>
<dbReference type="AlphaFoldDB" id="A0A1A8XGX9"/>
<evidence type="ECO:0000313" key="8">
    <source>
        <dbReference type="Proteomes" id="UP000199169"/>
    </source>
</evidence>
<comment type="cofactor">
    <cofactor evidence="1">
        <name>Zn(2+)</name>
        <dbReference type="ChEBI" id="CHEBI:29105"/>
    </cofactor>
</comment>
<dbReference type="PIRSF" id="PIRSF006157">
    <property type="entry name" value="Doxgns_DODA"/>
    <property type="match status" value="1"/>
</dbReference>
<sequence>MANPSLPALFVAHGAPTMVLEPGAAGAALARAAAKLPRPRAIVVVSAHWQTELPTVGIAPQHAPQFETIHDFSGFPSELYRVRYPARCDLGVAEQVRGLLNSGGFDTQVDDSRGLDHGAWTPLLLMYPAADIPVIPISLHRGRGPVHHFQVGRALGALLADGVLLLASGNLTHNLGDFRRSLGDGGRTPAYVREFADWMWQHIATGDEQALLAYRQRAPHAVRAHPTEEHLLPLYVALGAAGRACRPECLYTGVDLVVLAMDSFAFWPARSS</sequence>
<protein>
    <submittedName>
        <fullName evidence="7">Extradiol ring-cleavage dioxygenase, class III enzyme, subunit B</fullName>
    </submittedName>
</protein>
<evidence type="ECO:0000256" key="1">
    <source>
        <dbReference type="ARBA" id="ARBA00001947"/>
    </source>
</evidence>
<dbReference type="InterPro" id="IPR004183">
    <property type="entry name" value="Xdiol_dOase_suB"/>
</dbReference>
<dbReference type="Pfam" id="PF02900">
    <property type="entry name" value="LigB"/>
    <property type="match status" value="1"/>
</dbReference>
<keyword evidence="7" id="KW-0223">Dioxygenase</keyword>
<dbReference type="STRING" id="1860102.ACCAA_110013"/>
<dbReference type="Proteomes" id="UP000199169">
    <property type="component" value="Unassembled WGS sequence"/>
</dbReference>
<keyword evidence="3" id="KW-0479">Metal-binding</keyword>
<dbReference type="EMBL" id="FLQX01000013">
    <property type="protein sequence ID" value="SBT03627.1"/>
    <property type="molecule type" value="Genomic_DNA"/>
</dbReference>
<accession>A0A1A8XGX9</accession>
<feature type="domain" description="Extradiol ring-cleavage dioxygenase class III enzyme subunit B" evidence="6">
    <location>
        <begin position="30"/>
        <end position="244"/>
    </location>
</feature>
<evidence type="ECO:0000256" key="2">
    <source>
        <dbReference type="ARBA" id="ARBA00007581"/>
    </source>
</evidence>
<keyword evidence="8" id="KW-1185">Reference proteome</keyword>
<evidence type="ECO:0000259" key="6">
    <source>
        <dbReference type="Pfam" id="PF02900"/>
    </source>
</evidence>
<dbReference type="PANTHER" id="PTHR30096">
    <property type="entry name" value="4,5-DOPA DIOXYGENASE EXTRADIOL-LIKE PROTEIN"/>
    <property type="match status" value="1"/>
</dbReference>
<keyword evidence="4" id="KW-0862">Zinc</keyword>
<evidence type="ECO:0000256" key="5">
    <source>
        <dbReference type="ARBA" id="ARBA00023002"/>
    </source>
</evidence>
<keyword evidence="5" id="KW-0560">Oxidoreductase</keyword>
<evidence type="ECO:0000256" key="3">
    <source>
        <dbReference type="ARBA" id="ARBA00022723"/>
    </source>
</evidence>